<dbReference type="Proteomes" id="UP000325055">
    <property type="component" value="Unassembled WGS sequence"/>
</dbReference>
<proteinExistence type="predicted"/>
<dbReference type="Gene3D" id="1.10.1200.10">
    <property type="entry name" value="ACP-like"/>
    <property type="match status" value="1"/>
</dbReference>
<dbReference type="EMBL" id="VVYW01000014">
    <property type="protein sequence ID" value="KAA5406733.1"/>
    <property type="molecule type" value="Genomic_DNA"/>
</dbReference>
<dbReference type="RefSeq" id="WP_044154319.1">
    <property type="nucleotide sequence ID" value="NZ_JAFEKG010000001.1"/>
</dbReference>
<dbReference type="AlphaFoldDB" id="A0A5M6A667"/>
<organism evidence="1 2">
    <name type="scientific">Bacteroides cellulosilyticus</name>
    <dbReference type="NCBI Taxonomy" id="246787"/>
    <lineage>
        <taxon>Bacteria</taxon>
        <taxon>Pseudomonadati</taxon>
        <taxon>Bacteroidota</taxon>
        <taxon>Bacteroidia</taxon>
        <taxon>Bacteroidales</taxon>
        <taxon>Bacteroidaceae</taxon>
        <taxon>Bacteroides</taxon>
    </lineage>
</organism>
<sequence>MNEQEFLEFFEGLFDGLNEAIDMSTEFRYMDEWSSLTGLAFMTDMAEKYSKNFTVSEMKNAETIGDLYNIYQSK</sequence>
<protein>
    <submittedName>
        <fullName evidence="1">Acyl carrier protein</fullName>
    </submittedName>
</protein>
<accession>A0A5M6A667</accession>
<comment type="caution">
    <text evidence="1">The sequence shown here is derived from an EMBL/GenBank/DDBJ whole genome shotgun (WGS) entry which is preliminary data.</text>
</comment>
<dbReference type="InterPro" id="IPR036736">
    <property type="entry name" value="ACP-like_sf"/>
</dbReference>
<name>A0A5M6A667_9BACE</name>
<gene>
    <name evidence="1" type="ORF">F2Y86_17230</name>
</gene>
<evidence type="ECO:0000313" key="1">
    <source>
        <dbReference type="EMBL" id="KAA5406733.1"/>
    </source>
</evidence>
<reference evidence="1 2" key="1">
    <citation type="journal article" date="2019" name="Nat. Med.">
        <title>A library of human gut bacterial isolates paired with longitudinal multiomics data enables mechanistic microbiome research.</title>
        <authorList>
            <person name="Poyet M."/>
            <person name="Groussin M."/>
            <person name="Gibbons S.M."/>
            <person name="Avila-Pacheco J."/>
            <person name="Jiang X."/>
            <person name="Kearney S.M."/>
            <person name="Perrotta A.R."/>
            <person name="Berdy B."/>
            <person name="Zhao S."/>
            <person name="Lieberman T.D."/>
            <person name="Swanson P.K."/>
            <person name="Smith M."/>
            <person name="Roesemann S."/>
            <person name="Alexander J.E."/>
            <person name="Rich S.A."/>
            <person name="Livny J."/>
            <person name="Vlamakis H."/>
            <person name="Clish C."/>
            <person name="Bullock K."/>
            <person name="Deik A."/>
            <person name="Scott J."/>
            <person name="Pierce K.A."/>
            <person name="Xavier R.J."/>
            <person name="Alm E.J."/>
        </authorList>
    </citation>
    <scope>NUCLEOTIDE SEQUENCE [LARGE SCALE GENOMIC DNA]</scope>
    <source>
        <strain evidence="1 2">BIOML-A7</strain>
    </source>
</reference>
<evidence type="ECO:0000313" key="2">
    <source>
        <dbReference type="Proteomes" id="UP000325055"/>
    </source>
</evidence>